<dbReference type="EMBL" id="VHJK01000001">
    <property type="protein sequence ID" value="TRD12666.1"/>
    <property type="molecule type" value="Genomic_DNA"/>
</dbReference>
<dbReference type="InterPro" id="IPR052748">
    <property type="entry name" value="ISR_Activator"/>
</dbReference>
<dbReference type="PANTHER" id="PTHR45011">
    <property type="entry name" value="DAP3-BINDING CELL DEATH ENHANCER 1"/>
    <property type="match status" value="1"/>
</dbReference>
<evidence type="ECO:0000259" key="2">
    <source>
        <dbReference type="PROSITE" id="PS51724"/>
    </source>
</evidence>
<keyword evidence="4" id="KW-1185">Reference proteome</keyword>
<evidence type="ECO:0000313" key="4">
    <source>
        <dbReference type="Proteomes" id="UP000316343"/>
    </source>
</evidence>
<accession>A0A547PEU6</accession>
<feature type="compositionally biased region" description="Low complexity" evidence="1">
    <location>
        <begin position="194"/>
        <end position="203"/>
    </location>
</feature>
<dbReference type="SMART" id="SM00671">
    <property type="entry name" value="SEL1"/>
    <property type="match status" value="2"/>
</dbReference>
<dbReference type="InterPro" id="IPR011990">
    <property type="entry name" value="TPR-like_helical_dom_sf"/>
</dbReference>
<feature type="region of interest" description="Disordered" evidence="1">
    <location>
        <begin position="192"/>
        <end position="224"/>
    </location>
</feature>
<dbReference type="SUPFAM" id="SSF110997">
    <property type="entry name" value="Sporulation related repeat"/>
    <property type="match status" value="1"/>
</dbReference>
<dbReference type="InterPro" id="IPR036680">
    <property type="entry name" value="SPOR-like_sf"/>
</dbReference>
<gene>
    <name evidence="3" type="ORF">FGU71_02390</name>
</gene>
<reference evidence="3 4" key="1">
    <citation type="submission" date="2019-06" db="EMBL/GenBank/DDBJ databases">
        <title>Erythrobacter insulae sp. nov., isolated from a tidal flat.</title>
        <authorList>
            <person name="Yoon J.-H."/>
        </authorList>
    </citation>
    <scope>NUCLEOTIDE SEQUENCE [LARGE SCALE GENOMIC DNA]</scope>
    <source>
        <strain evidence="3 4">JBTF-M21</strain>
    </source>
</reference>
<evidence type="ECO:0000256" key="1">
    <source>
        <dbReference type="SAM" id="MobiDB-lite"/>
    </source>
</evidence>
<dbReference type="Gene3D" id="3.30.70.1070">
    <property type="entry name" value="Sporulation related repeat"/>
    <property type="match status" value="1"/>
</dbReference>
<protein>
    <submittedName>
        <fullName evidence="3">Sporulation protein</fullName>
    </submittedName>
</protein>
<organism evidence="3 4">
    <name type="scientific">Erythrobacter insulae</name>
    <dbReference type="NCBI Taxonomy" id="2584124"/>
    <lineage>
        <taxon>Bacteria</taxon>
        <taxon>Pseudomonadati</taxon>
        <taxon>Pseudomonadota</taxon>
        <taxon>Alphaproteobacteria</taxon>
        <taxon>Sphingomonadales</taxon>
        <taxon>Erythrobacteraceae</taxon>
        <taxon>Erythrobacter/Porphyrobacter group</taxon>
        <taxon>Erythrobacter</taxon>
    </lineage>
</organism>
<evidence type="ECO:0000313" key="3">
    <source>
        <dbReference type="EMBL" id="TRD12666.1"/>
    </source>
</evidence>
<dbReference type="InterPro" id="IPR006597">
    <property type="entry name" value="Sel1-like"/>
</dbReference>
<proteinExistence type="predicted"/>
<sequence>MAAPAFADVKAGVEAWSAGQYGRAVSEWRGPAENGDADALFNLAQAYRLGRGVPADVERAKELYAEAAQKGHVKAADNYGLLLFQQGQQVDAMPLIRAAAERGDPRAQYVLGLAHFNADYAEKDWVRAYALLSLAQSAGLPQASKALGQMDQFIPVEDRQGAQSLAREIEAEAGNRRAAELAAVDLNTSRPITPRVAPSVASPVPTPRAPAPRLAAAAPPEPPVRAVNNQPAATGGKWKVQLGAFGVPSNADRLWSKLSRNPALSGTRKVLVPGGKVTRLQAAGFATRADAQAACAQLKAQGQGCMVTSG</sequence>
<dbReference type="Gene3D" id="1.25.40.10">
    <property type="entry name" value="Tetratricopeptide repeat domain"/>
    <property type="match status" value="1"/>
</dbReference>
<dbReference type="OrthoDB" id="112232at2"/>
<dbReference type="InterPro" id="IPR007730">
    <property type="entry name" value="SPOR-like_dom"/>
</dbReference>
<dbReference type="GO" id="GO:0042834">
    <property type="term" value="F:peptidoglycan binding"/>
    <property type="evidence" value="ECO:0007669"/>
    <property type="project" value="InterPro"/>
</dbReference>
<dbReference type="Proteomes" id="UP000316343">
    <property type="component" value="Unassembled WGS sequence"/>
</dbReference>
<dbReference type="Pfam" id="PF05036">
    <property type="entry name" value="SPOR"/>
    <property type="match status" value="1"/>
</dbReference>
<feature type="domain" description="SPOR" evidence="2">
    <location>
        <begin position="232"/>
        <end position="310"/>
    </location>
</feature>
<dbReference type="PANTHER" id="PTHR45011:SF1">
    <property type="entry name" value="DAP3-BINDING CELL DEATH ENHANCER 1"/>
    <property type="match status" value="1"/>
</dbReference>
<dbReference type="PROSITE" id="PS51724">
    <property type="entry name" value="SPOR"/>
    <property type="match status" value="1"/>
</dbReference>
<dbReference type="SUPFAM" id="SSF81901">
    <property type="entry name" value="HCP-like"/>
    <property type="match status" value="1"/>
</dbReference>
<comment type="caution">
    <text evidence="3">The sequence shown here is derived from an EMBL/GenBank/DDBJ whole genome shotgun (WGS) entry which is preliminary data.</text>
</comment>
<dbReference type="AlphaFoldDB" id="A0A547PEU6"/>
<name>A0A547PEU6_9SPHN</name>